<protein>
    <submittedName>
        <fullName evidence="1">Uncharacterized protein</fullName>
    </submittedName>
</protein>
<evidence type="ECO:0000313" key="2">
    <source>
        <dbReference type="Proteomes" id="UP001611580"/>
    </source>
</evidence>
<reference evidence="1 2" key="1">
    <citation type="submission" date="2024-10" db="EMBL/GenBank/DDBJ databases">
        <title>The Natural Products Discovery Center: Release of the First 8490 Sequenced Strains for Exploring Actinobacteria Biosynthetic Diversity.</title>
        <authorList>
            <person name="Kalkreuter E."/>
            <person name="Kautsar S.A."/>
            <person name="Yang D."/>
            <person name="Bader C.D."/>
            <person name="Teijaro C.N."/>
            <person name="Fluegel L."/>
            <person name="Davis C.M."/>
            <person name="Simpson J.R."/>
            <person name="Lauterbach L."/>
            <person name="Steele A.D."/>
            <person name="Gui C."/>
            <person name="Meng S."/>
            <person name="Li G."/>
            <person name="Viehrig K."/>
            <person name="Ye F."/>
            <person name="Su P."/>
            <person name="Kiefer A.F."/>
            <person name="Nichols A."/>
            <person name="Cepeda A.J."/>
            <person name="Yan W."/>
            <person name="Fan B."/>
            <person name="Jiang Y."/>
            <person name="Adhikari A."/>
            <person name="Zheng C.-J."/>
            <person name="Schuster L."/>
            <person name="Cowan T.M."/>
            <person name="Smanski M.J."/>
            <person name="Chevrette M.G."/>
            <person name="De Carvalho L.P.S."/>
            <person name="Shen B."/>
        </authorList>
    </citation>
    <scope>NUCLEOTIDE SEQUENCE [LARGE SCALE GENOMIC DNA]</scope>
    <source>
        <strain evidence="1 2">NPDC019481</strain>
    </source>
</reference>
<gene>
    <name evidence="1" type="ORF">ACH47X_01405</name>
</gene>
<accession>A0ABW7XDH2</accession>
<organism evidence="1 2">
    <name type="scientific">Promicromonospora kroppenstedtii</name>
    <dbReference type="NCBI Taxonomy" id="440482"/>
    <lineage>
        <taxon>Bacteria</taxon>
        <taxon>Bacillati</taxon>
        <taxon>Actinomycetota</taxon>
        <taxon>Actinomycetes</taxon>
        <taxon>Micrococcales</taxon>
        <taxon>Promicromonosporaceae</taxon>
        <taxon>Promicromonospora</taxon>
    </lineage>
</organism>
<proteinExistence type="predicted"/>
<dbReference type="Proteomes" id="UP001611580">
    <property type="component" value="Unassembled WGS sequence"/>
</dbReference>
<comment type="caution">
    <text evidence="1">The sequence shown here is derived from an EMBL/GenBank/DDBJ whole genome shotgun (WGS) entry which is preliminary data.</text>
</comment>
<evidence type="ECO:0000313" key="1">
    <source>
        <dbReference type="EMBL" id="MFI2485530.1"/>
    </source>
</evidence>
<name>A0ABW7XDH2_9MICO</name>
<dbReference type="EMBL" id="JBIRYI010000001">
    <property type="protein sequence ID" value="MFI2485530.1"/>
    <property type="molecule type" value="Genomic_DNA"/>
</dbReference>
<keyword evidence="2" id="KW-1185">Reference proteome</keyword>
<dbReference type="RefSeq" id="WP_160158997.1">
    <property type="nucleotide sequence ID" value="NZ_JBIRYI010000001.1"/>
</dbReference>
<sequence>MNRTWKMAVAPVAPTGHDYAVRRILEELARARSLADELADRLRQTAAPSPPRLP</sequence>